<evidence type="ECO:0000313" key="3">
    <source>
        <dbReference type="EMBL" id="OCH86739.1"/>
    </source>
</evidence>
<feature type="domain" description="Isopenicillin N synthase-like Fe(2+) 2OG dioxygenase" evidence="1">
    <location>
        <begin position="191"/>
        <end position="291"/>
    </location>
</feature>
<dbReference type="Proteomes" id="UP000250043">
    <property type="component" value="Unassembled WGS sequence"/>
</dbReference>
<dbReference type="Pfam" id="PF03171">
    <property type="entry name" value="2OG-FeII_Oxy"/>
    <property type="match status" value="1"/>
</dbReference>
<sequence>MPTAVLPQIPLYEPAPATNEPLDYADLAVIDLSKANTPEGRAELAVQVRDAMHTQGFFYVINHGLMPSQNARMFDIADAAFSQVTEDEKKILTSDFKITGAYEGYKLRRVWHIDSGVRDQIEQYNIHRHVRTQAHPKALTPLLPELDAFARFNHFEVLHPILRLFALGLELPEDTFVNMHNFDGPGDTSLRFMKYYPRSEDEEIATKNVWLKGHADIGSVSILWSQRVGGLQILSSDGNWRWVRHIENALVINAGDSMDFLSGGFYKPTIHRVTQPPADQRNYARLGIFYFSKPDDDVKLIPLSASPVLQRNGIKRRCDDADAPTAGEWRKGVTSAYGMTNLKKTESGVEEEVISGIVVKHYN</sequence>
<evidence type="ECO:0000259" key="2">
    <source>
        <dbReference type="Pfam" id="PF14226"/>
    </source>
</evidence>
<dbReference type="Gene3D" id="2.60.120.330">
    <property type="entry name" value="B-lactam Antibiotic, Isopenicillin N Synthase, Chain"/>
    <property type="match status" value="1"/>
</dbReference>
<dbReference type="InterPro" id="IPR044861">
    <property type="entry name" value="IPNS-like_FE2OG_OXY"/>
</dbReference>
<proteinExistence type="predicted"/>
<dbReference type="SUPFAM" id="SSF51197">
    <property type="entry name" value="Clavaminate synthase-like"/>
    <property type="match status" value="1"/>
</dbReference>
<dbReference type="InterPro" id="IPR050231">
    <property type="entry name" value="Iron_ascorbate_oxido_reductase"/>
</dbReference>
<reference evidence="3 4" key="1">
    <citation type="submission" date="2016-07" db="EMBL/GenBank/DDBJ databases">
        <title>Draft genome of the white-rot fungus Obba rivulosa 3A-2.</title>
        <authorList>
            <consortium name="DOE Joint Genome Institute"/>
            <person name="Miettinen O."/>
            <person name="Riley R."/>
            <person name="Acob R."/>
            <person name="Barry K."/>
            <person name="Cullen D."/>
            <person name="De Vries R."/>
            <person name="Hainaut M."/>
            <person name="Hatakka A."/>
            <person name="Henrissat B."/>
            <person name="Hilden K."/>
            <person name="Kuo R."/>
            <person name="Labutti K."/>
            <person name="Lipzen A."/>
            <person name="Makela M.R."/>
            <person name="Sandor L."/>
            <person name="Spatafora J.W."/>
            <person name="Grigoriev I.V."/>
            <person name="Hibbett D.S."/>
        </authorList>
    </citation>
    <scope>NUCLEOTIDE SEQUENCE [LARGE SCALE GENOMIC DNA]</scope>
    <source>
        <strain evidence="3 4">3A-2</strain>
    </source>
</reference>
<dbReference type="OrthoDB" id="406156at2759"/>
<feature type="domain" description="Non-haem dioxygenase N-terminal" evidence="2">
    <location>
        <begin position="29"/>
        <end position="133"/>
    </location>
</feature>
<dbReference type="PRINTS" id="PR00682">
    <property type="entry name" value="IPNSYNTHASE"/>
</dbReference>
<name>A0A8E2DID1_9APHY</name>
<dbReference type="AlphaFoldDB" id="A0A8E2DID1"/>
<evidence type="ECO:0000313" key="4">
    <source>
        <dbReference type="Proteomes" id="UP000250043"/>
    </source>
</evidence>
<dbReference type="EMBL" id="KV722514">
    <property type="protein sequence ID" value="OCH86739.1"/>
    <property type="molecule type" value="Genomic_DNA"/>
</dbReference>
<dbReference type="InterPro" id="IPR026992">
    <property type="entry name" value="DIOX_N"/>
</dbReference>
<dbReference type="InterPro" id="IPR027443">
    <property type="entry name" value="IPNS-like_sf"/>
</dbReference>
<accession>A0A8E2DID1</accession>
<protein>
    <submittedName>
        <fullName evidence="3">Clavaminate synthase-like protein</fullName>
    </submittedName>
</protein>
<gene>
    <name evidence="3" type="ORF">OBBRIDRAFT_837939</name>
</gene>
<keyword evidence="4" id="KW-1185">Reference proteome</keyword>
<organism evidence="3 4">
    <name type="scientific">Obba rivulosa</name>
    <dbReference type="NCBI Taxonomy" id="1052685"/>
    <lineage>
        <taxon>Eukaryota</taxon>
        <taxon>Fungi</taxon>
        <taxon>Dikarya</taxon>
        <taxon>Basidiomycota</taxon>
        <taxon>Agaricomycotina</taxon>
        <taxon>Agaricomycetes</taxon>
        <taxon>Polyporales</taxon>
        <taxon>Gelatoporiaceae</taxon>
        <taxon>Obba</taxon>
    </lineage>
</organism>
<dbReference type="Pfam" id="PF14226">
    <property type="entry name" value="DIOX_N"/>
    <property type="match status" value="1"/>
</dbReference>
<dbReference type="PANTHER" id="PTHR47990">
    <property type="entry name" value="2-OXOGLUTARATE (2OG) AND FE(II)-DEPENDENT OXYGENASE SUPERFAMILY PROTEIN-RELATED"/>
    <property type="match status" value="1"/>
</dbReference>
<evidence type="ECO:0000259" key="1">
    <source>
        <dbReference type="Pfam" id="PF03171"/>
    </source>
</evidence>